<dbReference type="InterPro" id="IPR001054">
    <property type="entry name" value="A/G_cyclase"/>
</dbReference>
<dbReference type="PROSITE" id="PS50125">
    <property type="entry name" value="GUANYLATE_CYCLASE_2"/>
    <property type="match status" value="1"/>
</dbReference>
<feature type="domain" description="PAS" evidence="8">
    <location>
        <begin position="463"/>
        <end position="537"/>
    </location>
</feature>
<comment type="catalytic activity">
    <reaction evidence="1">
        <text>ATP + protein L-histidine = ADP + protein N-phospho-L-histidine.</text>
        <dbReference type="EC" id="2.7.13.3"/>
    </reaction>
</comment>
<dbReference type="InterPro" id="IPR035965">
    <property type="entry name" value="PAS-like_dom_sf"/>
</dbReference>
<organism evidence="11 12">
    <name type="scientific">Hyphomicrobium facile</name>
    <dbReference type="NCBI Taxonomy" id="51670"/>
    <lineage>
        <taxon>Bacteria</taxon>
        <taxon>Pseudomonadati</taxon>
        <taxon>Pseudomonadota</taxon>
        <taxon>Alphaproteobacteria</taxon>
        <taxon>Hyphomicrobiales</taxon>
        <taxon>Hyphomicrobiaceae</taxon>
        <taxon>Hyphomicrobium</taxon>
    </lineage>
</organism>
<evidence type="ECO:0000256" key="6">
    <source>
        <dbReference type="SAM" id="Coils"/>
    </source>
</evidence>
<dbReference type="InterPro" id="IPR052162">
    <property type="entry name" value="Sensor_kinase/Photoreceptor"/>
</dbReference>
<feature type="domain" description="PAC" evidence="9">
    <location>
        <begin position="117"/>
        <end position="180"/>
    </location>
</feature>
<keyword evidence="12" id="KW-1185">Reference proteome</keyword>
<dbReference type="Proteomes" id="UP000199423">
    <property type="component" value="Unassembled WGS sequence"/>
</dbReference>
<feature type="domain" description="PAC" evidence="9">
    <location>
        <begin position="539"/>
        <end position="591"/>
    </location>
</feature>
<dbReference type="PANTHER" id="PTHR43304">
    <property type="entry name" value="PHYTOCHROME-LIKE PROTEIN CPH1"/>
    <property type="match status" value="1"/>
</dbReference>
<keyword evidence="4" id="KW-0808">Transferase</keyword>
<feature type="coiled-coil region" evidence="6">
    <location>
        <begin position="8"/>
        <end position="51"/>
    </location>
</feature>
<keyword evidence="5" id="KW-0418">Kinase</keyword>
<evidence type="ECO:0000313" key="11">
    <source>
        <dbReference type="EMBL" id="SFV36821.1"/>
    </source>
</evidence>
<name>A0A1I7NQ52_9HYPH</name>
<dbReference type="PROSITE" id="PS50113">
    <property type="entry name" value="PAC"/>
    <property type="match status" value="4"/>
</dbReference>
<dbReference type="NCBIfam" id="TIGR00229">
    <property type="entry name" value="sensory_box"/>
    <property type="match status" value="4"/>
</dbReference>
<keyword evidence="6" id="KW-0175">Coiled coil</keyword>
<evidence type="ECO:0000256" key="7">
    <source>
        <dbReference type="SAM" id="MobiDB-lite"/>
    </source>
</evidence>
<feature type="domain" description="PAS" evidence="8">
    <location>
        <begin position="353"/>
        <end position="405"/>
    </location>
</feature>
<dbReference type="CDD" id="cd07302">
    <property type="entry name" value="CHD"/>
    <property type="match status" value="1"/>
</dbReference>
<evidence type="ECO:0000259" key="8">
    <source>
        <dbReference type="PROSITE" id="PS50112"/>
    </source>
</evidence>
<evidence type="ECO:0000313" key="12">
    <source>
        <dbReference type="Proteomes" id="UP000199423"/>
    </source>
</evidence>
<feature type="region of interest" description="Disordered" evidence="7">
    <location>
        <begin position="933"/>
        <end position="957"/>
    </location>
</feature>
<dbReference type="SMART" id="SM00044">
    <property type="entry name" value="CYCc"/>
    <property type="match status" value="1"/>
</dbReference>
<dbReference type="STRING" id="51670.SAMN04488557_2804"/>
<dbReference type="InterPro" id="IPR000014">
    <property type="entry name" value="PAS"/>
</dbReference>
<accession>A0A1I7NQ52</accession>
<feature type="domain" description="PAS" evidence="8">
    <location>
        <begin position="41"/>
        <end position="115"/>
    </location>
</feature>
<dbReference type="PANTHER" id="PTHR43304:SF1">
    <property type="entry name" value="PAC DOMAIN-CONTAINING PROTEIN"/>
    <property type="match status" value="1"/>
</dbReference>
<dbReference type="GO" id="GO:0009190">
    <property type="term" value="P:cyclic nucleotide biosynthetic process"/>
    <property type="evidence" value="ECO:0007669"/>
    <property type="project" value="InterPro"/>
</dbReference>
<dbReference type="SUPFAM" id="SSF55073">
    <property type="entry name" value="Nucleotide cyclase"/>
    <property type="match status" value="1"/>
</dbReference>
<gene>
    <name evidence="11" type="ORF">SAMN04488557_2804</name>
</gene>
<feature type="domain" description="PAC" evidence="9">
    <location>
        <begin position="260"/>
        <end position="312"/>
    </location>
</feature>
<reference evidence="12" key="1">
    <citation type="submission" date="2016-10" db="EMBL/GenBank/DDBJ databases">
        <authorList>
            <person name="Varghese N."/>
            <person name="Submissions S."/>
        </authorList>
    </citation>
    <scope>NUCLEOTIDE SEQUENCE [LARGE SCALE GENOMIC DNA]</scope>
    <source>
        <strain evidence="12">DSM 1565</strain>
    </source>
</reference>
<evidence type="ECO:0000259" key="10">
    <source>
        <dbReference type="PROSITE" id="PS50125"/>
    </source>
</evidence>
<dbReference type="SMART" id="SM00091">
    <property type="entry name" value="PAS"/>
    <property type="match status" value="4"/>
</dbReference>
<dbReference type="EC" id="2.7.13.3" evidence="2"/>
<dbReference type="GO" id="GO:0004673">
    <property type="term" value="F:protein histidine kinase activity"/>
    <property type="evidence" value="ECO:0007669"/>
    <property type="project" value="UniProtKB-EC"/>
</dbReference>
<dbReference type="InterPro" id="IPR001610">
    <property type="entry name" value="PAC"/>
</dbReference>
<keyword evidence="3" id="KW-0597">Phosphoprotein</keyword>
<evidence type="ECO:0000259" key="9">
    <source>
        <dbReference type="PROSITE" id="PS50113"/>
    </source>
</evidence>
<feature type="coiled-coil region" evidence="6">
    <location>
        <begin position="300"/>
        <end position="334"/>
    </location>
</feature>
<dbReference type="InterPro" id="IPR013655">
    <property type="entry name" value="PAS_fold_3"/>
</dbReference>
<evidence type="ECO:0000256" key="5">
    <source>
        <dbReference type="ARBA" id="ARBA00022777"/>
    </source>
</evidence>
<dbReference type="InterPro" id="IPR000700">
    <property type="entry name" value="PAS-assoc_C"/>
</dbReference>
<evidence type="ECO:0000256" key="2">
    <source>
        <dbReference type="ARBA" id="ARBA00012438"/>
    </source>
</evidence>
<dbReference type="SMART" id="SM00086">
    <property type="entry name" value="PAC"/>
    <property type="match status" value="4"/>
</dbReference>
<protein>
    <recommendedName>
        <fullName evidence="2">histidine kinase</fullName>
        <ecNumber evidence="2">2.7.13.3</ecNumber>
    </recommendedName>
</protein>
<feature type="compositionally biased region" description="Gly residues" evidence="7">
    <location>
        <begin position="947"/>
        <end position="957"/>
    </location>
</feature>
<dbReference type="Pfam" id="PF00211">
    <property type="entry name" value="Guanylate_cyc"/>
    <property type="match status" value="1"/>
</dbReference>
<evidence type="ECO:0000256" key="4">
    <source>
        <dbReference type="ARBA" id="ARBA00022679"/>
    </source>
</evidence>
<dbReference type="GO" id="GO:0004016">
    <property type="term" value="F:adenylate cyclase activity"/>
    <property type="evidence" value="ECO:0007669"/>
    <property type="project" value="UniProtKB-ARBA"/>
</dbReference>
<dbReference type="Pfam" id="PF13426">
    <property type="entry name" value="PAS_9"/>
    <property type="match status" value="1"/>
</dbReference>
<dbReference type="CDD" id="cd00130">
    <property type="entry name" value="PAS"/>
    <property type="match status" value="4"/>
</dbReference>
<dbReference type="Pfam" id="PF08447">
    <property type="entry name" value="PAS_3"/>
    <property type="match status" value="3"/>
</dbReference>
<dbReference type="RefSeq" id="WP_092868368.1">
    <property type="nucleotide sequence ID" value="NZ_FPCH01000003.1"/>
</dbReference>
<dbReference type="AlphaFoldDB" id="A0A1I7NQ52"/>
<dbReference type="Gene3D" id="3.30.70.1230">
    <property type="entry name" value="Nucleotide cyclase"/>
    <property type="match status" value="1"/>
</dbReference>
<proteinExistence type="predicted"/>
<dbReference type="Gene3D" id="3.30.450.20">
    <property type="entry name" value="PAS domain"/>
    <property type="match status" value="4"/>
</dbReference>
<dbReference type="OrthoDB" id="341208at2"/>
<dbReference type="GO" id="GO:0035556">
    <property type="term" value="P:intracellular signal transduction"/>
    <property type="evidence" value="ECO:0007669"/>
    <property type="project" value="InterPro"/>
</dbReference>
<feature type="domain" description="PAS" evidence="8">
    <location>
        <begin position="188"/>
        <end position="234"/>
    </location>
</feature>
<dbReference type="InterPro" id="IPR029787">
    <property type="entry name" value="Nucleotide_cyclase"/>
</dbReference>
<dbReference type="PROSITE" id="PS50112">
    <property type="entry name" value="PAS"/>
    <property type="match status" value="4"/>
</dbReference>
<dbReference type="SUPFAM" id="SSF55785">
    <property type="entry name" value="PYP-like sensor domain (PAS domain)"/>
    <property type="match status" value="4"/>
</dbReference>
<evidence type="ECO:0000256" key="3">
    <source>
        <dbReference type="ARBA" id="ARBA00022553"/>
    </source>
</evidence>
<evidence type="ECO:0000256" key="1">
    <source>
        <dbReference type="ARBA" id="ARBA00000085"/>
    </source>
</evidence>
<feature type="domain" description="PAC" evidence="9">
    <location>
        <begin position="407"/>
        <end position="459"/>
    </location>
</feature>
<sequence>MDDRVKSSEELLEEVARLRDKIAELEARGQNRQSESELKSARERFEHLLASSPAIIYTTLASGTYACTYVSENIRTIMGFSPDEMTRDAKCWPDQLHPDDVERVLSELGPLIEHGGGTVEYRFRHRKGHYVWIQDSFKVVYDETSAATGGWPSNATRPIELIGAWADITERKEAEQAALRANAQLQETKRSLSRLIESSPDAIISTDKAGRIVLFNEGAETLLGYRADEVVGQSVSRIYGGEAGANEVLREMRKRGGTVSGFDSVLWAKDGTSIPVLISASMLFGDDGEQIGTVGFATDLRDRKRSQEELQNAYDELEKRVEERTTELNEARGRLQYLLTVTPGIMYTNQATDGYRCSFVSRNIDPIMGFSEWEMLEDPEFWLKRVHPEDTERVFQEMGPLVEQGGGSIEYRFRHRDGNYVWIQDTFKVVADSAGKPLEIVGSWADITHRKQVEQALGERMALMNDLQNLVAASPAVIYTTKASGNFACTFVSENLKSTMGYAPWEMREDPKFWLKRLHPDDLGRVFDELGKLIEQGGGAIEYRFRHRRGHYIWIQDTFTATKDKDGHPMELIGSWADISDRKKIEAELKRLAGEVEVRNRFIRDTFGRYLTDEVVTTLLDSPSGMQMGGEKRKVTMLMADLRGFTSLSESLDPKWVVNMLNRYLSSMVTIIKKYGGTIDEFIGDAVFVIFGAPTWHDDDAQRAAACAVEMQLAMKTVNEHNRIDGLPDIEMGIGLHTGQVIVGNIGSAERLKYGVVGSHVNLTSRIQSLTVGGQILASESTRREVGTMLKIAKQMEVRAKGFEQSITICEVVGIGGPHKLMLYQSSEPLVDLAEPLEFTYQVLESDMQSDDVFGGRFTKLASKRAEAHLAKPVSALCNLKIRIRNGDSGSATGTLYAKVVATGSRNEVTVHFTSMPREEEAVLRALRGEPKECEAAPHPAPSQSNGGTGGIQLGAA</sequence>
<feature type="domain" description="Guanylate cyclase" evidence="10">
    <location>
        <begin position="636"/>
        <end position="768"/>
    </location>
</feature>
<dbReference type="EMBL" id="FPCH01000003">
    <property type="protein sequence ID" value="SFV36821.1"/>
    <property type="molecule type" value="Genomic_DNA"/>
</dbReference>